<accession>A0A833R9E0</accession>
<evidence type="ECO:0000256" key="1">
    <source>
        <dbReference type="ARBA" id="ARBA00004173"/>
    </source>
</evidence>
<feature type="domain" description="SAM-dependent MTase TRM10-type" evidence="11">
    <location>
        <begin position="176"/>
        <end position="370"/>
    </location>
</feature>
<keyword evidence="2" id="KW-0489">Methyltransferase</keyword>
<dbReference type="PROSITE" id="PS51675">
    <property type="entry name" value="SAM_MT_TRM10"/>
    <property type="match status" value="1"/>
</dbReference>
<dbReference type="GO" id="GO:0097745">
    <property type="term" value="P:mitochondrial tRNA 5'-end processing"/>
    <property type="evidence" value="ECO:0007669"/>
    <property type="project" value="TreeGrafter"/>
</dbReference>
<comment type="caution">
    <text evidence="12">The sequence shown here is derived from an EMBL/GenBank/DDBJ whole genome shotgun (WGS) entry which is preliminary data.</text>
</comment>
<sequence length="417" mass="49011">MCTRFSLNFITIATKFHSNVFFIQSVHKFTVSLPKYSQTHVITRGYSLTTASVSKYYEKLDEEKLNNLLKDPKYKALYDTLSLEIEYTKYQTGNVPSKLTATNWLFLLKTTTKGERRSYIAFLFKLEKKQEHQKQKLLEEKAKRSENRINDENRIYGLGKCTLFHRIVERTMNDFYNSRLINAMLYEPALVFDLGFEKHMSQVELSNCSKQLLLSFSINRQHISPFNLYFCNASTNSDIMKKLHKTIPNMYNPEFPLNMTSKSYLEIFDKKKLIYLTPHTNEIMTHYNPDLVYIIGAIVDKRHVLPISYQKAKKEGIKMMKFPLGEVLNWGTGSSKNLPLNQVLSIMLDLKHTKNWDIAFKNIPKRKLQDSREEVMKRKLMQKISLQRAKNSKLMNKENKETLLSISNFTYNTEENF</sequence>
<evidence type="ECO:0000256" key="8">
    <source>
        <dbReference type="ARBA" id="ARBA00023128"/>
    </source>
</evidence>
<evidence type="ECO:0000256" key="4">
    <source>
        <dbReference type="ARBA" id="ARBA00022691"/>
    </source>
</evidence>
<dbReference type="PANTHER" id="PTHR13563">
    <property type="entry name" value="TRNA (GUANINE-9-) METHYLTRANSFERASE"/>
    <property type="match status" value="1"/>
</dbReference>
<dbReference type="Proteomes" id="UP000655588">
    <property type="component" value="Unassembled WGS sequence"/>
</dbReference>
<evidence type="ECO:0000256" key="2">
    <source>
        <dbReference type="ARBA" id="ARBA00022603"/>
    </source>
</evidence>
<evidence type="ECO:0000259" key="11">
    <source>
        <dbReference type="PROSITE" id="PS51675"/>
    </source>
</evidence>
<evidence type="ECO:0000256" key="6">
    <source>
        <dbReference type="ARBA" id="ARBA00022946"/>
    </source>
</evidence>
<evidence type="ECO:0000256" key="3">
    <source>
        <dbReference type="ARBA" id="ARBA00022679"/>
    </source>
</evidence>
<evidence type="ECO:0000256" key="10">
    <source>
        <dbReference type="SAM" id="Coils"/>
    </source>
</evidence>
<evidence type="ECO:0000256" key="9">
    <source>
        <dbReference type="ARBA" id="ARBA00029803"/>
    </source>
</evidence>
<dbReference type="GO" id="GO:0005654">
    <property type="term" value="C:nucleoplasm"/>
    <property type="evidence" value="ECO:0007669"/>
    <property type="project" value="TreeGrafter"/>
</dbReference>
<proteinExistence type="predicted"/>
<keyword evidence="3" id="KW-0808">Transferase</keyword>
<dbReference type="GO" id="GO:0008168">
    <property type="term" value="F:methyltransferase activity"/>
    <property type="evidence" value="ECO:0007669"/>
    <property type="project" value="UniProtKB-KW"/>
</dbReference>
<dbReference type="InterPro" id="IPR025812">
    <property type="entry name" value="Trm10_C_MTase_dom"/>
</dbReference>
<keyword evidence="13" id="KW-1185">Reference proteome</keyword>
<keyword evidence="8" id="KW-0496">Mitochondrion</keyword>
<dbReference type="AlphaFoldDB" id="A0A833R9E0"/>
<dbReference type="InterPro" id="IPR038459">
    <property type="entry name" value="MT_TRM10-typ_sf"/>
</dbReference>
<dbReference type="GO" id="GO:0032259">
    <property type="term" value="P:methylation"/>
    <property type="evidence" value="ECO:0007669"/>
    <property type="project" value="UniProtKB-KW"/>
</dbReference>
<name>A0A833R9E0_9HYME</name>
<dbReference type="InterPro" id="IPR007356">
    <property type="entry name" value="tRNA_m1G_MeTrfase_euk"/>
</dbReference>
<dbReference type="EMBL" id="WNWW01000459">
    <property type="protein sequence ID" value="KAF3424549.1"/>
    <property type="molecule type" value="Genomic_DNA"/>
</dbReference>
<reference evidence="12" key="1">
    <citation type="submission" date="2019-11" db="EMBL/GenBank/DDBJ databases">
        <title>The nuclear and mitochondrial genomes of Frieseomelitta varia - a highly eusocial stingless bee (Meliponini) with a permanently sterile worker caste.</title>
        <authorList>
            <person name="Freitas F.C.P."/>
            <person name="Lourenco A.P."/>
            <person name="Nunes F.M.F."/>
            <person name="Paschoal A.R."/>
            <person name="Abreu F.C.P."/>
            <person name="Barbin F.O."/>
            <person name="Bataglia L."/>
            <person name="Cardoso-Junior C.A.M."/>
            <person name="Cervoni M.S."/>
            <person name="Silva S.R."/>
            <person name="Dalarmi F."/>
            <person name="Del Lama M.A."/>
            <person name="Depintor T.S."/>
            <person name="Ferreira K.M."/>
            <person name="Goria P.S."/>
            <person name="Jaskot M.C."/>
            <person name="Lago D.C."/>
            <person name="Luna-Lucena D."/>
            <person name="Moda L.M."/>
            <person name="Nascimento L."/>
            <person name="Pedrino M."/>
            <person name="Rabico F.O."/>
            <person name="Sanches F.C."/>
            <person name="Santos D.E."/>
            <person name="Santos C.G."/>
            <person name="Vieira J."/>
            <person name="Lopes T.F."/>
            <person name="Barchuk A.R."/>
            <person name="Hartfelder K."/>
            <person name="Simoes Z.L.P."/>
            <person name="Bitondi M.M.G."/>
            <person name="Pinheiro D.G."/>
        </authorList>
    </citation>
    <scope>NUCLEOTIDE SEQUENCE</scope>
    <source>
        <strain evidence="12">USP_RPSP 00005682</strain>
        <tissue evidence="12">Whole individual</tissue>
    </source>
</reference>
<protein>
    <recommendedName>
        <fullName evidence="9">RNA (guanine-9-)-methyltransferase domain-containing protein 1</fullName>
    </recommendedName>
</protein>
<gene>
    <name evidence="12" type="ORF">E2986_08566</name>
</gene>
<dbReference type="CDD" id="cd18102">
    <property type="entry name" value="Trm10_MRRP1"/>
    <property type="match status" value="1"/>
</dbReference>
<dbReference type="GO" id="GO:0005739">
    <property type="term" value="C:mitochondrion"/>
    <property type="evidence" value="ECO:0007669"/>
    <property type="project" value="UniProtKB-SubCell"/>
</dbReference>
<keyword evidence="4" id="KW-0949">S-adenosyl-L-methionine</keyword>
<dbReference type="GO" id="GO:0070131">
    <property type="term" value="P:positive regulation of mitochondrial translation"/>
    <property type="evidence" value="ECO:0007669"/>
    <property type="project" value="TreeGrafter"/>
</dbReference>
<dbReference type="PANTHER" id="PTHR13563:SF5">
    <property type="entry name" value="TRNA METHYLTRANSFERASE 10 HOMOLOG C"/>
    <property type="match status" value="1"/>
</dbReference>
<evidence type="ECO:0000256" key="7">
    <source>
        <dbReference type="ARBA" id="ARBA00023054"/>
    </source>
</evidence>
<evidence type="ECO:0000313" key="12">
    <source>
        <dbReference type="EMBL" id="KAF3424549.1"/>
    </source>
</evidence>
<dbReference type="GO" id="GO:0000049">
    <property type="term" value="F:tRNA binding"/>
    <property type="evidence" value="ECO:0007669"/>
    <property type="project" value="TreeGrafter"/>
</dbReference>
<evidence type="ECO:0000256" key="5">
    <source>
        <dbReference type="ARBA" id="ARBA00022694"/>
    </source>
</evidence>
<dbReference type="InterPro" id="IPR028564">
    <property type="entry name" value="MT_TRM10-typ"/>
</dbReference>
<keyword evidence="5" id="KW-0819">tRNA processing</keyword>
<comment type="subcellular location">
    <subcellularLocation>
        <location evidence="1">Mitochondrion</location>
    </subcellularLocation>
</comment>
<feature type="coiled-coil region" evidence="10">
    <location>
        <begin position="128"/>
        <end position="155"/>
    </location>
</feature>
<keyword evidence="6" id="KW-0809">Transit peptide</keyword>
<dbReference type="Gene3D" id="3.40.1280.30">
    <property type="match status" value="1"/>
</dbReference>
<evidence type="ECO:0000313" key="13">
    <source>
        <dbReference type="Proteomes" id="UP000655588"/>
    </source>
</evidence>
<keyword evidence="7 10" id="KW-0175">Coiled coil</keyword>
<organism evidence="12 13">
    <name type="scientific">Frieseomelitta varia</name>
    <dbReference type="NCBI Taxonomy" id="561572"/>
    <lineage>
        <taxon>Eukaryota</taxon>
        <taxon>Metazoa</taxon>
        <taxon>Ecdysozoa</taxon>
        <taxon>Arthropoda</taxon>
        <taxon>Hexapoda</taxon>
        <taxon>Insecta</taxon>
        <taxon>Pterygota</taxon>
        <taxon>Neoptera</taxon>
        <taxon>Endopterygota</taxon>
        <taxon>Hymenoptera</taxon>
        <taxon>Apocrita</taxon>
        <taxon>Aculeata</taxon>
        <taxon>Apoidea</taxon>
        <taxon>Anthophila</taxon>
        <taxon>Apidae</taxon>
        <taxon>Frieseomelitta</taxon>
    </lineage>
</organism>